<protein>
    <submittedName>
        <fullName evidence="4">Polyprotein</fullName>
    </submittedName>
</protein>
<evidence type="ECO:0000313" key="4">
    <source>
        <dbReference type="EMBL" id="QNJ60188.1"/>
    </source>
</evidence>
<dbReference type="EMBL" id="MT796428">
    <property type="protein sequence ID" value="QNJ60188.1"/>
    <property type="molecule type" value="Genomic_RNA"/>
</dbReference>
<dbReference type="InterPro" id="IPR043504">
    <property type="entry name" value="Peptidase_S1_PA_chymotrypsin"/>
</dbReference>
<keyword evidence="3" id="KW-0812">Transmembrane</keyword>
<dbReference type="Gene3D" id="2.40.10.10">
    <property type="entry name" value="Trypsin-like serine proteases"/>
    <property type="match status" value="2"/>
</dbReference>
<dbReference type="SUPFAM" id="SSF50494">
    <property type="entry name" value="Trypsin-like serine proteases"/>
    <property type="match status" value="1"/>
</dbReference>
<sequence>MELEDVANSIGALSTAMRSASTELADAFRDCASDIITINACRTHRRLAAGFRRSIDSLSIIIIVASIVAFLLAVDSVSPADYDSANISWVLVALRVSMPWLVVYGIILVALQLAKVAIEGYEAVQLSTENRLSLAVLAKVALRLLEKTVPHRRIVADVRGIYESGVTILATLAPVISVLWPRSPLAGIVHSVRYLDTVRERAFNRIRSWLPVSWSDHTATNVTWGILSAFMALPTGFALWRTVRSKSRKMAVVPKKRQEFSANIPDGEPISPADMSAVRAFPASPRFRGSELVRASVCLVRTSSYAGTAFRVANNLVTAGHCLTTHEGKQGIWVYDPVEKNHCWAPIEAKFRKRHGDGIAVCSLPNSPYFLSLKSAPIATIRVGRHFVATYTLESYQNGPAQWSISFGSANVTQGVDMFEMDSTVLPGSSGGPVINTDGTIVGVTFAESQTANYAFKLSKDIVDFLTKGGGAKSEKSTGAPTTEDLAIESMSIDESEESSEECEEMPQTNGAGQTPPKKRKPKKSEGTPGSTGPGAARRPKKKGKEHPSPPDEHDHLPSGE</sequence>
<name>A0A7G8LSG1_9VIRU</name>
<proteinExistence type="predicted"/>
<dbReference type="InterPro" id="IPR009003">
    <property type="entry name" value="Peptidase_S1_PA"/>
</dbReference>
<feature type="compositionally biased region" description="Basic and acidic residues" evidence="2">
    <location>
        <begin position="546"/>
        <end position="561"/>
    </location>
</feature>
<feature type="region of interest" description="Disordered" evidence="2">
    <location>
        <begin position="491"/>
        <end position="561"/>
    </location>
</feature>
<dbReference type="GO" id="GO:0016787">
    <property type="term" value="F:hydrolase activity"/>
    <property type="evidence" value="ECO:0007669"/>
    <property type="project" value="UniProtKB-KW"/>
</dbReference>
<feature type="transmembrane region" description="Helical" evidence="3">
    <location>
        <begin position="161"/>
        <end position="180"/>
    </location>
</feature>
<evidence type="ECO:0000256" key="2">
    <source>
        <dbReference type="SAM" id="MobiDB-lite"/>
    </source>
</evidence>
<organism evidence="4">
    <name type="scientific">Alphapermutotetravirus sp</name>
    <dbReference type="NCBI Taxonomy" id="2766833"/>
    <lineage>
        <taxon>Viruses</taxon>
        <taxon>Riboviria</taxon>
        <taxon>Orthornavirae</taxon>
        <taxon>Permutotetraviridae</taxon>
        <taxon>Alphapermutotetravirus</taxon>
    </lineage>
</organism>
<dbReference type="Pfam" id="PF13365">
    <property type="entry name" value="Trypsin_2"/>
    <property type="match status" value="1"/>
</dbReference>
<feature type="transmembrane region" description="Helical" evidence="3">
    <location>
        <begin position="55"/>
        <end position="74"/>
    </location>
</feature>
<evidence type="ECO:0000256" key="3">
    <source>
        <dbReference type="SAM" id="Phobius"/>
    </source>
</evidence>
<feature type="transmembrane region" description="Helical" evidence="3">
    <location>
        <begin position="86"/>
        <end position="111"/>
    </location>
</feature>
<feature type="compositionally biased region" description="Acidic residues" evidence="2">
    <location>
        <begin position="492"/>
        <end position="505"/>
    </location>
</feature>
<feature type="transmembrane region" description="Helical" evidence="3">
    <location>
        <begin position="222"/>
        <end position="240"/>
    </location>
</feature>
<evidence type="ECO:0000256" key="1">
    <source>
        <dbReference type="ARBA" id="ARBA00022801"/>
    </source>
</evidence>
<keyword evidence="3" id="KW-0472">Membrane</keyword>
<keyword evidence="3" id="KW-1133">Transmembrane helix</keyword>
<accession>A0A7G8LSG1</accession>
<reference evidence="4" key="1">
    <citation type="submission" date="2020-07" db="EMBL/GenBank/DDBJ databases">
        <title>Coding-complete genomes of an iteravirus and a tetravirus identified from the pine processionary moth Thaumetopoea pityocampa in Portugal.</title>
        <authorList>
            <person name="Dorkeld F."/>
            <person name="Streiff R."/>
            <person name="Kerdelhue C."/>
            <person name="Ogliastro M."/>
        </authorList>
    </citation>
    <scope>NUCLEOTIDE SEQUENCE</scope>
    <source>
        <strain evidence="4">TR46077_c0_g1_i1</strain>
    </source>
</reference>
<keyword evidence="1" id="KW-0378">Hydrolase</keyword>